<evidence type="ECO:0000259" key="5">
    <source>
        <dbReference type="Pfam" id="PF07940"/>
    </source>
</evidence>
<feature type="domain" description="Heparinase II/III-like C-terminal" evidence="5">
    <location>
        <begin position="308"/>
        <end position="427"/>
    </location>
</feature>
<dbReference type="AlphaFoldDB" id="A0A143BKN3"/>
<dbReference type="Proteomes" id="UP000076404">
    <property type="component" value="Chromosome"/>
</dbReference>
<dbReference type="GO" id="GO:0042597">
    <property type="term" value="C:periplasmic space"/>
    <property type="evidence" value="ECO:0007669"/>
    <property type="project" value="UniProtKB-SubCell"/>
</dbReference>
<reference evidence="6 7" key="2">
    <citation type="journal article" date="2016" name="Environ. Microbiol. Rep.">
        <title>Metagenomic evidence for the presence of phototrophic Gemmatimonadetes bacteria in diverse environments.</title>
        <authorList>
            <person name="Zeng Y."/>
            <person name="Baumbach J."/>
            <person name="Barbosa E.G."/>
            <person name="Azevedo V."/>
            <person name="Zhang C."/>
            <person name="Koblizek M."/>
        </authorList>
    </citation>
    <scope>NUCLEOTIDE SEQUENCE [LARGE SCALE GENOMIC DNA]</scope>
    <source>
        <strain evidence="6 7">AP64</strain>
    </source>
</reference>
<keyword evidence="4" id="KW-0456">Lyase</keyword>
<dbReference type="InterPro" id="IPR008929">
    <property type="entry name" value="Chondroitin_lyas"/>
</dbReference>
<proteinExistence type="predicted"/>
<dbReference type="Pfam" id="PF07940">
    <property type="entry name" value="Hepar_II_III_C"/>
    <property type="match status" value="1"/>
</dbReference>
<gene>
    <name evidence="6" type="ORF">GEMMAAP_10590</name>
</gene>
<dbReference type="InterPro" id="IPR012480">
    <property type="entry name" value="Hepar_II_III_C"/>
</dbReference>
<organism evidence="6 7">
    <name type="scientific">Gemmatimonas phototrophica</name>
    <dbReference type="NCBI Taxonomy" id="1379270"/>
    <lineage>
        <taxon>Bacteria</taxon>
        <taxon>Pseudomonadati</taxon>
        <taxon>Gemmatimonadota</taxon>
        <taxon>Gemmatimonadia</taxon>
        <taxon>Gemmatimonadales</taxon>
        <taxon>Gemmatimonadaceae</taxon>
        <taxon>Gemmatimonas</taxon>
    </lineage>
</organism>
<dbReference type="KEGG" id="gph:GEMMAAP_10590"/>
<comment type="subcellular location">
    <subcellularLocation>
        <location evidence="1">Periplasm</location>
    </subcellularLocation>
</comment>
<dbReference type="SUPFAM" id="SSF48230">
    <property type="entry name" value="Chondroitin AC/alginate lyase"/>
    <property type="match status" value="1"/>
</dbReference>
<keyword evidence="3" id="KW-0574">Periplasm</keyword>
<dbReference type="Gene3D" id="1.50.10.100">
    <property type="entry name" value="Chondroitin AC/alginate lyase"/>
    <property type="match status" value="1"/>
</dbReference>
<evidence type="ECO:0000256" key="1">
    <source>
        <dbReference type="ARBA" id="ARBA00004418"/>
    </source>
</evidence>
<evidence type="ECO:0000256" key="2">
    <source>
        <dbReference type="ARBA" id="ARBA00022729"/>
    </source>
</evidence>
<dbReference type="RefSeq" id="WP_026849774.1">
    <property type="nucleotide sequence ID" value="NZ_CP011454.1"/>
</dbReference>
<protein>
    <recommendedName>
        <fullName evidence="5">Heparinase II/III-like C-terminal domain-containing protein</fullName>
    </recommendedName>
</protein>
<dbReference type="EMBL" id="CP011454">
    <property type="protein sequence ID" value="AMW05145.1"/>
    <property type="molecule type" value="Genomic_DNA"/>
</dbReference>
<keyword evidence="2" id="KW-0732">Signal</keyword>
<dbReference type="eggNOG" id="ENOG50314A1">
    <property type="taxonomic scope" value="Bacteria"/>
</dbReference>
<dbReference type="OrthoDB" id="9772435at2"/>
<evidence type="ECO:0000256" key="3">
    <source>
        <dbReference type="ARBA" id="ARBA00022764"/>
    </source>
</evidence>
<evidence type="ECO:0000313" key="7">
    <source>
        <dbReference type="Proteomes" id="UP000076404"/>
    </source>
</evidence>
<dbReference type="STRING" id="1379270.GEMMAAP_10590"/>
<keyword evidence="7" id="KW-1185">Reference proteome</keyword>
<evidence type="ECO:0000256" key="4">
    <source>
        <dbReference type="ARBA" id="ARBA00023239"/>
    </source>
</evidence>
<name>A0A143BKN3_9BACT</name>
<sequence>MGAHLFTAERAVHAAALYLLRGTAAHRDLAVQTLGALAMQYARWPNQDNVLGPTRPFFSTYLESIWLLNLCHALALLEQADERSVSGLVRELVLEPSSALIASYHEGRSNRQVWNEVALLSAMSLLGKDRLIDRRLDGEHSLLGLMSNGLLEDGTWYEGENYHQFAHRGLWYGVQWLTTRGRPLPAALAARFHQGFVTPFAGLLPDETLPSRRDSQYAVSVRQWRWAEWCELGYAASGNTSLAAMLTRLYDGRAPSGASGRAQSTADAERNRDAVALTRADCSWRALLMANAQPAPEARWMPGSVLQPQQGLAVIRRDAARVYVALEGGVSGGGHGHPDRLSLTLQTGEDRWLDDPGTGSYVERTLHWYRSSLAHHAPLINGASQHAGPAITTAFEDRGGAGWIRKTASELAPGVSATRSLIVCDGYLVDLLEWTAASPVTLTLPLASGLVTNVPVWHPTNMPGAGGLEDGFEFLQQTERAVEAPMVVTMEATVTGRRPGDPQPTRAARAWYTTTGTPTWWRGVVPGAPGCTPSTRIALSVEGLTGRIVGVWSWSEHGATDVGAAQVSLNAQTSPVAIVTTSDGTVASHEPALHGWHVGLVARSSRSSIDLEGVLPMGSDLLIAEPRATTRPQHTCAVPLLAHGDAVQREGVMMPLGERSYLATEEPWGGENRPEAQLRLGATAEELVVHVEVATGHAPIVPAATADGAMPENPLDNERADVNADGVQCYLGVAGEAVGQWHQAVLCVPLPTGDVRTTVLVPGGVLPRATCEYGDTGWRLTLYWPRRALPPGPLSFDLAVNERPPHRERRRGQLVLSGGGGFAYLRGDRHAPHAPVALRLP</sequence>
<accession>A0A143BKN3</accession>
<dbReference type="PANTHER" id="PTHR39210:SF1">
    <property type="entry name" value="HEPARIN-SULFATE LYASE"/>
    <property type="match status" value="1"/>
</dbReference>
<dbReference type="Gene3D" id="2.70.98.70">
    <property type="match status" value="1"/>
</dbReference>
<dbReference type="GO" id="GO:0016829">
    <property type="term" value="F:lyase activity"/>
    <property type="evidence" value="ECO:0007669"/>
    <property type="project" value="UniProtKB-KW"/>
</dbReference>
<evidence type="ECO:0000313" key="6">
    <source>
        <dbReference type="EMBL" id="AMW05145.1"/>
    </source>
</evidence>
<dbReference type="PANTHER" id="PTHR39210">
    <property type="entry name" value="HEPARIN-SULFATE LYASE"/>
    <property type="match status" value="1"/>
</dbReference>
<reference evidence="6 7" key="1">
    <citation type="journal article" date="2014" name="Proc. Natl. Acad. Sci. U.S.A.">
        <title>Functional type 2 photosynthetic reaction centers found in the rare bacterial phylum Gemmatimonadetes.</title>
        <authorList>
            <person name="Zeng Y."/>
            <person name="Feng F."/>
            <person name="Medova H."/>
            <person name="Dean J."/>
            <person name="Koblizek M."/>
        </authorList>
    </citation>
    <scope>NUCLEOTIDE SEQUENCE [LARGE SCALE GENOMIC DNA]</scope>
    <source>
        <strain evidence="6 7">AP64</strain>
    </source>
</reference>